<dbReference type="AlphaFoldDB" id="A0A165IPL6"/>
<dbReference type="PANTHER" id="PTHR46771:SF5">
    <property type="entry name" value="DETERIN"/>
    <property type="match status" value="1"/>
</dbReference>
<feature type="region of interest" description="Disordered" evidence="3">
    <location>
        <begin position="20"/>
        <end position="44"/>
    </location>
</feature>
<feature type="compositionally biased region" description="Polar residues" evidence="3">
    <location>
        <begin position="446"/>
        <end position="471"/>
    </location>
</feature>
<keyword evidence="2" id="KW-0862">Zinc</keyword>
<dbReference type="RefSeq" id="XP_018190751.1">
    <property type="nucleotide sequence ID" value="XM_018334747.1"/>
</dbReference>
<dbReference type="STRING" id="1328760.A0A165IPL6"/>
<evidence type="ECO:0000256" key="3">
    <source>
        <dbReference type="SAM" id="MobiDB-lite"/>
    </source>
</evidence>
<dbReference type="Gene3D" id="1.10.1170.10">
    <property type="entry name" value="Inhibitor Of Apoptosis Protein (2mihbC-IAP-1), Chain A"/>
    <property type="match status" value="2"/>
</dbReference>
<dbReference type="OrthoDB" id="2196114at2759"/>
<keyword evidence="5" id="KW-1185">Reference proteome</keyword>
<organism evidence="4 5">
    <name type="scientific">Xylona heveae (strain CBS 132557 / TC161)</name>
    <dbReference type="NCBI Taxonomy" id="1328760"/>
    <lineage>
        <taxon>Eukaryota</taxon>
        <taxon>Fungi</taxon>
        <taxon>Dikarya</taxon>
        <taxon>Ascomycota</taxon>
        <taxon>Pezizomycotina</taxon>
        <taxon>Xylonomycetes</taxon>
        <taxon>Xylonales</taxon>
        <taxon>Xylonaceae</taxon>
        <taxon>Xylona</taxon>
    </lineage>
</organism>
<feature type="compositionally biased region" description="Basic and acidic residues" evidence="3">
    <location>
        <begin position="566"/>
        <end position="601"/>
    </location>
</feature>
<dbReference type="InterPro" id="IPR001370">
    <property type="entry name" value="BIR_rpt"/>
</dbReference>
<evidence type="ECO:0000256" key="2">
    <source>
        <dbReference type="ARBA" id="ARBA00022833"/>
    </source>
</evidence>
<feature type="compositionally biased region" description="Basic and acidic residues" evidence="3">
    <location>
        <begin position="108"/>
        <end position="127"/>
    </location>
</feature>
<dbReference type="SUPFAM" id="SSF57924">
    <property type="entry name" value="Inhibitor of apoptosis (IAP) repeat"/>
    <property type="match status" value="2"/>
</dbReference>
<feature type="compositionally biased region" description="Basic and acidic residues" evidence="3">
    <location>
        <begin position="326"/>
        <end position="347"/>
    </location>
</feature>
<feature type="compositionally biased region" description="Polar residues" evidence="3">
    <location>
        <begin position="546"/>
        <end position="558"/>
    </location>
</feature>
<protein>
    <recommendedName>
        <fullName evidence="6">BIR-domain-containing protein</fullName>
    </recommendedName>
</protein>
<evidence type="ECO:0000313" key="4">
    <source>
        <dbReference type="EMBL" id="KZF25196.1"/>
    </source>
</evidence>
<feature type="region of interest" description="Disordered" evidence="3">
    <location>
        <begin position="108"/>
        <end position="130"/>
    </location>
</feature>
<accession>A0A165IPL6</accession>
<dbReference type="GeneID" id="28899884"/>
<evidence type="ECO:0000313" key="5">
    <source>
        <dbReference type="Proteomes" id="UP000076632"/>
    </source>
</evidence>
<feature type="region of interest" description="Disordered" evidence="3">
    <location>
        <begin position="247"/>
        <end position="624"/>
    </location>
</feature>
<feature type="compositionally biased region" description="Low complexity" evidence="3">
    <location>
        <begin position="252"/>
        <end position="261"/>
    </location>
</feature>
<proteinExistence type="predicted"/>
<dbReference type="CDD" id="cd00022">
    <property type="entry name" value="BIR"/>
    <property type="match status" value="2"/>
</dbReference>
<evidence type="ECO:0000256" key="1">
    <source>
        <dbReference type="ARBA" id="ARBA00022723"/>
    </source>
</evidence>
<dbReference type="GO" id="GO:0046872">
    <property type="term" value="F:metal ion binding"/>
    <property type="evidence" value="ECO:0007669"/>
    <property type="project" value="UniProtKB-KW"/>
</dbReference>
<dbReference type="PROSITE" id="PS50143">
    <property type="entry name" value="BIR_REPEAT_2"/>
    <property type="match status" value="2"/>
</dbReference>
<feature type="compositionally biased region" description="Polar residues" evidence="3">
    <location>
        <begin position="30"/>
        <end position="44"/>
    </location>
</feature>
<dbReference type="OMA" id="GIWANND"/>
<dbReference type="PANTHER" id="PTHR46771">
    <property type="entry name" value="DETERIN"/>
    <property type="match status" value="1"/>
</dbReference>
<gene>
    <name evidence="4" type="ORF">L228DRAFT_265671</name>
</gene>
<dbReference type="Pfam" id="PF00653">
    <property type="entry name" value="BIR"/>
    <property type="match status" value="2"/>
</dbReference>
<dbReference type="EMBL" id="KV407455">
    <property type="protein sequence ID" value="KZF25196.1"/>
    <property type="molecule type" value="Genomic_DNA"/>
</dbReference>
<feature type="compositionally biased region" description="Polar residues" evidence="3">
    <location>
        <begin position="364"/>
        <end position="373"/>
    </location>
</feature>
<feature type="compositionally biased region" description="Basic and acidic residues" evidence="3">
    <location>
        <begin position="524"/>
        <end position="534"/>
    </location>
</feature>
<reference evidence="4 5" key="1">
    <citation type="journal article" date="2016" name="Fungal Biol.">
        <title>The genome of Xylona heveae provides a window into fungal endophytism.</title>
        <authorList>
            <person name="Gazis R."/>
            <person name="Kuo A."/>
            <person name="Riley R."/>
            <person name="LaButti K."/>
            <person name="Lipzen A."/>
            <person name="Lin J."/>
            <person name="Amirebrahimi M."/>
            <person name="Hesse C.N."/>
            <person name="Spatafora J.W."/>
            <person name="Henrissat B."/>
            <person name="Hainaut M."/>
            <person name="Grigoriev I.V."/>
            <person name="Hibbett D.S."/>
        </authorList>
    </citation>
    <scope>NUCLEOTIDE SEQUENCE [LARGE SCALE GENOMIC DNA]</scope>
    <source>
        <strain evidence="4 5">TC161</strain>
    </source>
</reference>
<keyword evidence="1" id="KW-0479">Metal-binding</keyword>
<feature type="compositionally biased region" description="Basic residues" evidence="3">
    <location>
        <begin position="262"/>
        <end position="271"/>
    </location>
</feature>
<dbReference type="InParanoid" id="A0A165IPL6"/>
<evidence type="ECO:0008006" key="6">
    <source>
        <dbReference type="Google" id="ProtNLM"/>
    </source>
</evidence>
<dbReference type="InterPro" id="IPR051190">
    <property type="entry name" value="Baculoviral_IAP"/>
</dbReference>
<dbReference type="Proteomes" id="UP000076632">
    <property type="component" value="Unassembled WGS sequence"/>
</dbReference>
<feature type="compositionally biased region" description="Polar residues" evidence="3">
    <location>
        <begin position="308"/>
        <end position="319"/>
    </location>
</feature>
<sequence length="730" mass="79752">MSLSETMMTYAARLDSFTAPQPIPKRRASNTKTQKTVTWPHSSPSPAELARAGFFYRPTASSPDNVACFLCHKALDGWESEDDPLAEHLHHSPDCGWAIILAVARQTEHNEDKDDHPGSSRLKEARKATFQGSWPHEKKRGWVCKTEKMVDAGWYYCPLPESEDFVSCAYCGLCLDGWEPKDNPYNEHKRRSPECSFFSFPTLSAPAKPATRAKKGRASKAARASIQSNISYASLAPSITDVEAAEDDSFVSSGTTTSKTTSKGKSRKKGSKGSVIAKTKPSDEAITSEDGISKPAQSEISNRVVETLQGNEASVTPPQSARLKKRTSDEMSMDEPHASVESEREATPDALPAAKRRSTRESHNSISPHQSSPAIIRQADSPSNPADISDVALPDHSGEGGALDEPDDLQDFSPREKPTLTKNIENDSLPDQPYGSGKKTPPRSLSPGSHSTKSKGSSPLTLDNANQLSVRQNHKTDQKLESSAFLGDGEKDMHPQHSLPETQGHLATEVDTGKDQLQQQNDTSENRNTEDRHPAVSASENDTKKTTSVVDQAPLSQASPSGLELSRLEERILSSPDDRRNPSPDPSELEHHDLHSSDAENRPPSSKPPQRTRVAFAPSTPTSVRRGKAAISAVLRTERPWKPADIEQILLGVPGIWANNDGVMNVEDALERVEADLTGPEKMMTVEEWISVQAGKAEEKLKNECEGMVNMFESHGMQALRSIEGIECID</sequence>
<dbReference type="SMART" id="SM00238">
    <property type="entry name" value="BIR"/>
    <property type="match status" value="2"/>
</dbReference>
<name>A0A165IPL6_XYLHT</name>